<sequence>MYTSCSRRGEALNIRKKRLAIILLVLAVGAASIWAFYPTSATVGGGEVQAMADFAAITDSAGEEGYDSYVNQYADAKRPDEVIRIEGEHYAEAVGGGFEIADRLFGLEGASVITPETGTIAWDVPIQDAGLYNVRIHYYPLEGKSSAIERQFEINGEVPFKGADILLFDRIWGNKLKELQRDDRGNDLRPRQVEKPAWQTASFIDRYGYYDEPYSFYFDNGTQRLSLTALREPMAIDYIELYQQEEPKSYEQLKSEYTDGGNKPAADRYVLIQAEDAVYKSSPTLSPVSDRSSPTVIPYDVSKIRINSIGGLNWKLPGQWIEWEFEAPEDGLYQIAFKEKQNQLRGVYATRSLMIDGEYPFQEMKRIRFNFQRDWQMNVLGGEEPYLFRLTKGKHRIRMTVSLGEIAPLLRTIESSVLQLNEMYRKILMITSNTPDPYRDYQLEKRIPDMVTVFEEQAETIQSVADYLEKATGEKSDKVAVLHSMAHQLKDMAKYPETVAKRLNSFKINVGGLGTWILTVREQPLSLDYLVISSPGYDLPRAEATFAEEAKHELGAYVASYTEDYDSIGNTSESSRSIDVWVTTGRDQAQVLKALIDDSFTPETDISVRLRLVPGNILLPATLADEGPDVAMQIGEDIPVNYAMRGAAADLTQFADYDEVAARFRESGLAPYKYDDGVYALPEQQMFPMLFYRKDILEELNLKPPRTWQDVYNMISVLQKHNMEFYLPLEATNAVPNATLVPNAAFSMLLYQNGGEFYREDGKRSALDSDISMDAFKRWTQFYTSYKFPKQADFPNRFRTGEMPIGIADYTTYNMLTVMAPEIKGLWDFTIVPGTELADGSTNHEVASHTTAVMMLDNAEDKASAWAFMKWWTDKDTQIAYGREMEGLMGEAARYPTANIEALEELPWPVKDYNNLENQWKWVRGIPQVPGGYFTGRHLDNAFRKVVNANENPREAFSDYILYMNDEIEIKRKEFNLPYE</sequence>
<dbReference type="Gene3D" id="2.60.120.260">
    <property type="entry name" value="Galactose-binding domain-like"/>
    <property type="match status" value="2"/>
</dbReference>
<organism evidence="1 2">
    <name type="scientific">Paenibacillus arenilitoris</name>
    <dbReference type="NCBI Taxonomy" id="2772299"/>
    <lineage>
        <taxon>Bacteria</taxon>
        <taxon>Bacillati</taxon>
        <taxon>Bacillota</taxon>
        <taxon>Bacilli</taxon>
        <taxon>Bacillales</taxon>
        <taxon>Paenibacillaceae</taxon>
        <taxon>Paenibacillus</taxon>
    </lineage>
</organism>
<dbReference type="InterPro" id="IPR050490">
    <property type="entry name" value="Bact_solute-bd_prot1"/>
</dbReference>
<comment type="caution">
    <text evidence="1">The sequence shown here is derived from an EMBL/GenBank/DDBJ whole genome shotgun (WGS) entry which is preliminary data.</text>
</comment>
<dbReference type="Pfam" id="PF01547">
    <property type="entry name" value="SBP_bac_1"/>
    <property type="match status" value="1"/>
</dbReference>
<dbReference type="AlphaFoldDB" id="A0A927CFD5"/>
<dbReference type="SUPFAM" id="SSF53850">
    <property type="entry name" value="Periplasmic binding protein-like II"/>
    <property type="match status" value="1"/>
</dbReference>
<name>A0A927CFD5_9BACL</name>
<dbReference type="PANTHER" id="PTHR43649:SF27">
    <property type="entry name" value="EXTRACELLULAR SOLUTE-BINDING PROTEIN FAMILY 1"/>
    <property type="match status" value="1"/>
</dbReference>
<dbReference type="Gene3D" id="3.40.190.10">
    <property type="entry name" value="Periplasmic binding protein-like II"/>
    <property type="match status" value="1"/>
</dbReference>
<dbReference type="PANTHER" id="PTHR43649">
    <property type="entry name" value="ARABINOSE-BINDING PROTEIN-RELATED"/>
    <property type="match status" value="1"/>
</dbReference>
<dbReference type="Proteomes" id="UP000632125">
    <property type="component" value="Unassembled WGS sequence"/>
</dbReference>
<evidence type="ECO:0000313" key="2">
    <source>
        <dbReference type="Proteomes" id="UP000632125"/>
    </source>
</evidence>
<reference evidence="1" key="1">
    <citation type="submission" date="2020-09" db="EMBL/GenBank/DDBJ databases">
        <title>A novel bacterium of genus Paenibacillus, isolated from South China Sea.</title>
        <authorList>
            <person name="Huang H."/>
            <person name="Mo K."/>
            <person name="Hu Y."/>
        </authorList>
    </citation>
    <scope>NUCLEOTIDE SEQUENCE</scope>
    <source>
        <strain evidence="1">IB182493</strain>
    </source>
</reference>
<dbReference type="InterPro" id="IPR006059">
    <property type="entry name" value="SBP"/>
</dbReference>
<proteinExistence type="predicted"/>
<gene>
    <name evidence="1" type="ORF">IDH41_00605</name>
</gene>
<dbReference type="EMBL" id="JACXIY010000001">
    <property type="protein sequence ID" value="MBD2867059.1"/>
    <property type="molecule type" value="Genomic_DNA"/>
</dbReference>
<dbReference type="CDD" id="cd14489">
    <property type="entry name" value="CBM_SBP_bac_1_like"/>
    <property type="match status" value="1"/>
</dbReference>
<evidence type="ECO:0000313" key="1">
    <source>
        <dbReference type="EMBL" id="MBD2867059.1"/>
    </source>
</evidence>
<keyword evidence="2" id="KW-1185">Reference proteome</keyword>
<accession>A0A927CFD5</accession>
<protein>
    <submittedName>
        <fullName evidence="1">Extracellular solute-binding protein</fullName>
    </submittedName>
</protein>